<feature type="binding site" evidence="7">
    <location>
        <position position="99"/>
    </location>
    <ligand>
        <name>shikimate</name>
        <dbReference type="ChEBI" id="CHEBI:36208"/>
    </ligand>
</feature>
<dbReference type="AlphaFoldDB" id="A0AAE3DG64"/>
<feature type="active site" description="Proton acceptor" evidence="7">
    <location>
        <position position="63"/>
    </location>
</feature>
<gene>
    <name evidence="7 9" type="primary">aroE</name>
    <name evidence="9" type="ORF">LKD31_02605</name>
</gene>
<feature type="binding site" evidence="7">
    <location>
        <position position="75"/>
    </location>
    <ligand>
        <name>NADP(+)</name>
        <dbReference type="ChEBI" id="CHEBI:58349"/>
    </ligand>
</feature>
<keyword evidence="6 7" id="KW-0057">Aromatic amino acid biosynthesis</keyword>
<feature type="binding site" evidence="7">
    <location>
        <position position="84"/>
    </location>
    <ligand>
        <name>shikimate</name>
        <dbReference type="ChEBI" id="CHEBI:36208"/>
    </ligand>
</feature>
<dbReference type="GO" id="GO:0009073">
    <property type="term" value="P:aromatic amino acid family biosynthetic process"/>
    <property type="evidence" value="ECO:0007669"/>
    <property type="project" value="UniProtKB-KW"/>
</dbReference>
<sequence length="289" mass="31316">MQLRRFAVIGHPIGHTMSPFIHDRLFSLTGHKPEYSVLDVPSLTQALPALRTLDGFNITIPHKSDIIPLLDGIDEKAKLFGSVNTVRVEDGKMTGYTTDGVGCKKALARYGLDFNGELLLLGRGGAARAIAFEAALTADAPHLDIVCRESSLEKAQVLSDELAELCRTRSKTGVFRVLSYDELAKETGHYDLVLNTTSLGMYPKTGVSAVGEDVLSRCKAAFDAVYNPGETEFLKLAASCELKTVGGMGMLVCQAVAAHELWYGASFKDSDIEQLICDAEAETARLFRA</sequence>
<keyword evidence="5 7" id="KW-0560">Oxidoreductase</keyword>
<dbReference type="NCBIfam" id="TIGR00507">
    <property type="entry name" value="aroE"/>
    <property type="match status" value="1"/>
</dbReference>
<feature type="binding site" evidence="7">
    <location>
        <position position="59"/>
    </location>
    <ligand>
        <name>shikimate</name>
        <dbReference type="ChEBI" id="CHEBI:36208"/>
    </ligand>
</feature>
<dbReference type="InterPro" id="IPR046346">
    <property type="entry name" value="Aminoacid_DH-like_N_sf"/>
</dbReference>
<comment type="pathway">
    <text evidence="1 7">Metabolic intermediate biosynthesis; chorismate biosynthesis; chorismate from D-erythrose 4-phosphate and phosphoenolpyruvate: step 4/7.</text>
</comment>
<dbReference type="SUPFAM" id="SSF51735">
    <property type="entry name" value="NAD(P)-binding Rossmann-fold domains"/>
    <property type="match status" value="1"/>
</dbReference>
<dbReference type="Gene3D" id="3.40.50.10860">
    <property type="entry name" value="Leucine Dehydrogenase, chain A, domain 1"/>
    <property type="match status" value="1"/>
</dbReference>
<dbReference type="SUPFAM" id="SSF53223">
    <property type="entry name" value="Aminoacid dehydrogenase-like, N-terminal domain"/>
    <property type="match status" value="1"/>
</dbReference>
<dbReference type="Pfam" id="PF08501">
    <property type="entry name" value="Shikimate_dh_N"/>
    <property type="match status" value="1"/>
</dbReference>
<feature type="binding site" evidence="7">
    <location>
        <position position="224"/>
    </location>
    <ligand>
        <name>NADP(+)</name>
        <dbReference type="ChEBI" id="CHEBI:58349"/>
    </ligand>
</feature>
<feature type="binding site" evidence="7">
    <location>
        <begin position="16"/>
        <end position="18"/>
    </location>
    <ligand>
        <name>shikimate</name>
        <dbReference type="ChEBI" id="CHEBI:36208"/>
    </ligand>
</feature>
<feature type="binding site" evidence="7">
    <location>
        <position position="254"/>
    </location>
    <ligand>
        <name>shikimate</name>
        <dbReference type="ChEBI" id="CHEBI:36208"/>
    </ligand>
</feature>
<evidence type="ECO:0000256" key="2">
    <source>
        <dbReference type="ARBA" id="ARBA00012962"/>
    </source>
</evidence>
<dbReference type="InterPro" id="IPR011342">
    <property type="entry name" value="Shikimate_DH"/>
</dbReference>
<dbReference type="Gene3D" id="3.40.50.720">
    <property type="entry name" value="NAD(P)-binding Rossmann-like Domain"/>
    <property type="match status" value="1"/>
</dbReference>
<feature type="domain" description="Shikimate dehydrogenase substrate binding N-terminal" evidence="8">
    <location>
        <begin position="8"/>
        <end position="86"/>
    </location>
</feature>
<dbReference type="InterPro" id="IPR036291">
    <property type="entry name" value="NAD(P)-bd_dom_sf"/>
</dbReference>
<dbReference type="GO" id="GO:0008652">
    <property type="term" value="P:amino acid biosynthetic process"/>
    <property type="evidence" value="ECO:0007669"/>
    <property type="project" value="UniProtKB-KW"/>
</dbReference>
<dbReference type="GO" id="GO:0009423">
    <property type="term" value="P:chorismate biosynthetic process"/>
    <property type="evidence" value="ECO:0007669"/>
    <property type="project" value="UniProtKB-UniRule"/>
</dbReference>
<dbReference type="PANTHER" id="PTHR21089:SF1">
    <property type="entry name" value="BIFUNCTIONAL 3-DEHYDROQUINATE DEHYDRATASE_SHIKIMATE DEHYDROGENASE, CHLOROPLASTIC"/>
    <property type="match status" value="1"/>
</dbReference>
<evidence type="ECO:0000256" key="7">
    <source>
        <dbReference type="HAMAP-Rule" id="MF_00222"/>
    </source>
</evidence>
<proteinExistence type="inferred from homology"/>
<keyword evidence="10" id="KW-1185">Reference proteome</keyword>
<evidence type="ECO:0000256" key="1">
    <source>
        <dbReference type="ARBA" id="ARBA00004871"/>
    </source>
</evidence>
<dbReference type="GO" id="GO:0019632">
    <property type="term" value="P:shikimate metabolic process"/>
    <property type="evidence" value="ECO:0007669"/>
    <property type="project" value="InterPro"/>
</dbReference>
<dbReference type="GO" id="GO:0005829">
    <property type="term" value="C:cytosol"/>
    <property type="evidence" value="ECO:0007669"/>
    <property type="project" value="TreeGrafter"/>
</dbReference>
<dbReference type="EC" id="1.1.1.25" evidence="2 7"/>
<keyword evidence="3 7" id="KW-0028">Amino-acid biosynthesis</keyword>
<accession>A0AAE3DG64</accession>
<comment type="catalytic activity">
    <reaction evidence="7">
        <text>shikimate + NADP(+) = 3-dehydroshikimate + NADPH + H(+)</text>
        <dbReference type="Rhea" id="RHEA:17737"/>
        <dbReference type="ChEBI" id="CHEBI:15378"/>
        <dbReference type="ChEBI" id="CHEBI:16630"/>
        <dbReference type="ChEBI" id="CHEBI:36208"/>
        <dbReference type="ChEBI" id="CHEBI:57783"/>
        <dbReference type="ChEBI" id="CHEBI:58349"/>
        <dbReference type="EC" id="1.1.1.25"/>
    </reaction>
</comment>
<dbReference type="GO" id="GO:0050661">
    <property type="term" value="F:NADP binding"/>
    <property type="evidence" value="ECO:0007669"/>
    <property type="project" value="InterPro"/>
</dbReference>
<feature type="binding site" evidence="7">
    <location>
        <position position="226"/>
    </location>
    <ligand>
        <name>shikimate</name>
        <dbReference type="ChEBI" id="CHEBI:36208"/>
    </ligand>
</feature>
<comment type="caution">
    <text evidence="7">Lacks conserved residue(s) required for the propagation of feature annotation.</text>
</comment>
<dbReference type="PANTHER" id="PTHR21089">
    <property type="entry name" value="SHIKIMATE DEHYDROGENASE"/>
    <property type="match status" value="1"/>
</dbReference>
<dbReference type="EMBL" id="JAJEQC010000002">
    <property type="protein sequence ID" value="MCC2135905.1"/>
    <property type="molecule type" value="Genomic_DNA"/>
</dbReference>
<name>A0AAE3DG64_9FIRM</name>
<dbReference type="InterPro" id="IPR013708">
    <property type="entry name" value="Shikimate_DH-bd_N"/>
</dbReference>
<keyword evidence="4 7" id="KW-0521">NADP</keyword>
<dbReference type="GO" id="GO:0004764">
    <property type="term" value="F:shikimate 3-dehydrogenase (NADP+) activity"/>
    <property type="evidence" value="ECO:0007669"/>
    <property type="project" value="UniProtKB-UniRule"/>
</dbReference>
<feature type="binding site" evidence="7">
    <location>
        <position position="247"/>
    </location>
    <ligand>
        <name>NADP(+)</name>
        <dbReference type="ChEBI" id="CHEBI:58349"/>
    </ligand>
</feature>
<dbReference type="Proteomes" id="UP001199424">
    <property type="component" value="Unassembled WGS sequence"/>
</dbReference>
<comment type="similarity">
    <text evidence="7">Belongs to the shikimate dehydrogenase family.</text>
</comment>
<dbReference type="HAMAP" id="MF_00222">
    <property type="entry name" value="Shikimate_DH_AroE"/>
    <property type="match status" value="1"/>
</dbReference>
<evidence type="ECO:0000313" key="10">
    <source>
        <dbReference type="Proteomes" id="UP001199424"/>
    </source>
</evidence>
<evidence type="ECO:0000313" key="9">
    <source>
        <dbReference type="EMBL" id="MCC2135905.1"/>
    </source>
</evidence>
<dbReference type="RefSeq" id="WP_308448503.1">
    <property type="nucleotide sequence ID" value="NZ_JAJEQC010000002.1"/>
</dbReference>
<evidence type="ECO:0000256" key="5">
    <source>
        <dbReference type="ARBA" id="ARBA00023002"/>
    </source>
</evidence>
<dbReference type="InterPro" id="IPR022893">
    <property type="entry name" value="Shikimate_DH_fam"/>
</dbReference>
<reference evidence="9" key="1">
    <citation type="submission" date="2021-10" db="EMBL/GenBank/DDBJ databases">
        <title>Anaerobic single-cell dispensing facilitates the cultivation of human gut bacteria.</title>
        <authorList>
            <person name="Afrizal A."/>
        </authorList>
    </citation>
    <scope>NUCLEOTIDE SEQUENCE</scope>
    <source>
        <strain evidence="9">CLA-AA-H250</strain>
    </source>
</reference>
<evidence type="ECO:0000256" key="6">
    <source>
        <dbReference type="ARBA" id="ARBA00023141"/>
    </source>
</evidence>
<protein>
    <recommendedName>
        <fullName evidence="2 7">Shikimate dehydrogenase (NADP(+))</fullName>
        <shortName evidence="7">SDH</shortName>
        <ecNumber evidence="2 7">1.1.1.25</ecNumber>
    </recommendedName>
</protein>
<evidence type="ECO:0000256" key="4">
    <source>
        <dbReference type="ARBA" id="ARBA00022857"/>
    </source>
</evidence>
<evidence type="ECO:0000259" key="8">
    <source>
        <dbReference type="Pfam" id="PF08501"/>
    </source>
</evidence>
<evidence type="ECO:0000256" key="3">
    <source>
        <dbReference type="ARBA" id="ARBA00022605"/>
    </source>
</evidence>
<organism evidence="9 10">
    <name type="scientific">Hominenteromicrobium mulieris</name>
    <dbReference type="NCBI Taxonomy" id="2885357"/>
    <lineage>
        <taxon>Bacteria</taxon>
        <taxon>Bacillati</taxon>
        <taxon>Bacillota</taxon>
        <taxon>Clostridia</taxon>
        <taxon>Eubacteriales</taxon>
        <taxon>Oscillospiraceae</taxon>
        <taxon>Hominenteromicrobium</taxon>
    </lineage>
</organism>
<comment type="function">
    <text evidence="7">Involved in the biosynthesis of the chorismate, which leads to the biosynthesis of aromatic amino acids. Catalyzes the reversible NADPH linked reduction of 3-dehydroshikimate (DHSA) to yield shikimate (SA).</text>
</comment>
<comment type="subunit">
    <text evidence="7">Homodimer.</text>
</comment>
<comment type="caution">
    <text evidence="9">The sequence shown here is derived from an EMBL/GenBank/DDBJ whole genome shotgun (WGS) entry which is preliminary data.</text>
</comment>